<gene>
    <name evidence="3" type="ORF">FHS42_005997</name>
</gene>
<dbReference type="InterPro" id="IPR005509">
    <property type="entry name" value="AfsA_hotdog_dom"/>
</dbReference>
<organism evidence="3 4">
    <name type="scientific">Streptomyces zagrosensis</name>
    <dbReference type="NCBI Taxonomy" id="1042984"/>
    <lineage>
        <taxon>Bacteria</taxon>
        <taxon>Bacillati</taxon>
        <taxon>Actinomycetota</taxon>
        <taxon>Actinomycetes</taxon>
        <taxon>Kitasatosporales</taxon>
        <taxon>Streptomycetaceae</taxon>
        <taxon>Streptomyces</taxon>
    </lineage>
</organism>
<feature type="domain" description="A-factor biosynthesis hotdog" evidence="2">
    <location>
        <begin position="203"/>
        <end position="331"/>
    </location>
</feature>
<dbReference type="RefSeq" id="WP_184577118.1">
    <property type="nucleotide sequence ID" value="NZ_JACHJL010000019.1"/>
</dbReference>
<sequence>MRRDSPVDPSGGGPATDGATSHLIHRPRSGDHYLLDAPSSGEEHFVFVSQTPLGHPLFNDGSGHFHDLQGTAEMAREVGEFIGHQYFGLPAERHAVFSRLSLHVTNLAGWRAGPARASLTVRIRARPTDVLRGVPRGLSLHGELDIDGVGCATGSISLAFLPPDSPFHHAGPPQPAMPAAGYSHDEGSEEPQAPQRPADAPEVGRASPANVVVSEPTESTYGRFVTQLLTSTYHRVFAAEGGTHLSGMLLLEAMRQTALLAAGRTYGLTPTRATVATSRVLFRARAEPELSVYCAAVPGRLGRDQDQRPAVPVTLTLTQHGRRVAEATATVLQDF</sequence>
<dbReference type="Proteomes" id="UP000588098">
    <property type="component" value="Unassembled WGS sequence"/>
</dbReference>
<protein>
    <recommendedName>
        <fullName evidence="2">A-factor biosynthesis hotdog domain-containing protein</fullName>
    </recommendedName>
</protein>
<reference evidence="3 4" key="1">
    <citation type="submission" date="2020-08" db="EMBL/GenBank/DDBJ databases">
        <title>Genomic Encyclopedia of Type Strains, Phase III (KMG-III): the genomes of soil and plant-associated and newly described type strains.</title>
        <authorList>
            <person name="Whitman W."/>
        </authorList>
    </citation>
    <scope>NUCLEOTIDE SEQUENCE [LARGE SCALE GENOMIC DNA]</scope>
    <source>
        <strain evidence="3 4">CECT 8305</strain>
    </source>
</reference>
<dbReference type="EMBL" id="JACHJL010000019">
    <property type="protein sequence ID" value="MBB5938906.1"/>
    <property type="molecule type" value="Genomic_DNA"/>
</dbReference>
<feature type="domain" description="A-factor biosynthesis hotdog" evidence="2">
    <location>
        <begin position="23"/>
        <end position="156"/>
    </location>
</feature>
<name>A0A7W9QEP9_9ACTN</name>
<dbReference type="AlphaFoldDB" id="A0A7W9QEP9"/>
<feature type="region of interest" description="Disordered" evidence="1">
    <location>
        <begin position="165"/>
        <end position="214"/>
    </location>
</feature>
<comment type="caution">
    <text evidence="3">The sequence shown here is derived from an EMBL/GenBank/DDBJ whole genome shotgun (WGS) entry which is preliminary data.</text>
</comment>
<evidence type="ECO:0000313" key="4">
    <source>
        <dbReference type="Proteomes" id="UP000588098"/>
    </source>
</evidence>
<evidence type="ECO:0000259" key="2">
    <source>
        <dbReference type="Pfam" id="PF03756"/>
    </source>
</evidence>
<dbReference type="Pfam" id="PF03756">
    <property type="entry name" value="AfsA"/>
    <property type="match status" value="2"/>
</dbReference>
<accession>A0A7W9QEP9</accession>
<evidence type="ECO:0000313" key="3">
    <source>
        <dbReference type="EMBL" id="MBB5938906.1"/>
    </source>
</evidence>
<proteinExistence type="predicted"/>
<keyword evidence="4" id="KW-1185">Reference proteome</keyword>
<evidence type="ECO:0000256" key="1">
    <source>
        <dbReference type="SAM" id="MobiDB-lite"/>
    </source>
</evidence>
<feature type="region of interest" description="Disordered" evidence="1">
    <location>
        <begin position="1"/>
        <end position="35"/>
    </location>
</feature>